<organism evidence="2">
    <name type="scientific">Dulem virus 42</name>
    <dbReference type="NCBI Taxonomy" id="3145760"/>
    <lineage>
        <taxon>Viruses</taxon>
        <taxon>Duplodnaviria</taxon>
        <taxon>Heunggongvirae</taxon>
        <taxon>Uroviricota</taxon>
        <taxon>Caudoviricetes</taxon>
    </lineage>
</organism>
<sequence>MSPYATQTCGVKRTELNKKRHGKSNYSREVCIFRQRKQNQPGKDSV</sequence>
<protein>
    <submittedName>
        <fullName evidence="2">Uncharacterized protein</fullName>
    </submittedName>
</protein>
<name>A0AAU8BA36_9CAUD</name>
<proteinExistence type="predicted"/>
<evidence type="ECO:0000256" key="1">
    <source>
        <dbReference type="SAM" id="MobiDB-lite"/>
    </source>
</evidence>
<evidence type="ECO:0000313" key="2">
    <source>
        <dbReference type="EMBL" id="XCD08411.1"/>
    </source>
</evidence>
<accession>A0AAU8BA36</accession>
<reference evidence="2" key="1">
    <citation type="submission" date="2024-03" db="EMBL/GenBank/DDBJ databases">
        <title>Diverse circular DNA viruses in blood, oral, and fecal samples of captive lemurs.</title>
        <authorList>
            <person name="Paietta E.N."/>
            <person name="Kraberger S."/>
            <person name="Lund M.C."/>
            <person name="Custer J.M."/>
            <person name="Vargas K.M."/>
            <person name="Ehmke E.E."/>
            <person name="Yoder A.D."/>
            <person name="Varsani A."/>
        </authorList>
    </citation>
    <scope>NUCLEOTIDE SEQUENCE</scope>
    <source>
        <strain evidence="2">Duke_30FF_63</strain>
    </source>
</reference>
<feature type="region of interest" description="Disordered" evidence="1">
    <location>
        <begin position="15"/>
        <end position="46"/>
    </location>
</feature>
<dbReference type="EMBL" id="PP511876">
    <property type="protein sequence ID" value="XCD08411.1"/>
    <property type="molecule type" value="Genomic_DNA"/>
</dbReference>